<keyword evidence="1 2" id="KW-0129">CBS domain</keyword>
<feature type="domain" description="CBS" evidence="3">
    <location>
        <begin position="7"/>
        <end position="63"/>
    </location>
</feature>
<organism evidence="4 5">
    <name type="scientific">Sinorhizobium sojae CCBAU 05684</name>
    <dbReference type="NCBI Taxonomy" id="716928"/>
    <lineage>
        <taxon>Bacteria</taxon>
        <taxon>Pseudomonadati</taxon>
        <taxon>Pseudomonadota</taxon>
        <taxon>Alphaproteobacteria</taxon>
        <taxon>Hyphomicrobiales</taxon>
        <taxon>Rhizobiaceae</taxon>
        <taxon>Sinorhizobium/Ensifer group</taxon>
        <taxon>Sinorhizobium</taxon>
    </lineage>
</organism>
<dbReference type="EMBL" id="CP023068">
    <property type="protein sequence ID" value="ASY66088.1"/>
    <property type="molecule type" value="Genomic_DNA"/>
</dbReference>
<dbReference type="InterPro" id="IPR046342">
    <property type="entry name" value="CBS_dom_sf"/>
</dbReference>
<evidence type="ECO:0000313" key="5">
    <source>
        <dbReference type="Proteomes" id="UP000217211"/>
    </source>
</evidence>
<reference evidence="4 5" key="1">
    <citation type="submission" date="2017-08" db="EMBL/GenBank/DDBJ databases">
        <title>Multipartite genome sequences of Sinorhizobium species nodulating soybeans.</title>
        <authorList>
            <person name="Tian C.F."/>
        </authorList>
    </citation>
    <scope>NUCLEOTIDE SEQUENCE [LARGE SCALE GENOMIC DNA]</scope>
    <source>
        <strain evidence="4 5">CCBAU 05684</strain>
        <plasmid evidence="5">psj05684b</plasmid>
    </source>
</reference>
<dbReference type="eggNOG" id="COG0517">
    <property type="taxonomic scope" value="Bacteria"/>
</dbReference>
<dbReference type="PROSITE" id="PS51371">
    <property type="entry name" value="CBS"/>
    <property type="match status" value="2"/>
</dbReference>
<sequence>MRVADVMTKNVHVVNPDDTIAAVARHMADNDIGFLPVGDHDRLVGMITDRDIVVRCVADGRDGSTRVSDVMTTDVKYCFDDEELSDVAHNMGDQQVRRLPVVNRAKRLVGVVSLADAARSDPSVAGVGLQGVTEPGGAHNQ</sequence>
<evidence type="ECO:0000256" key="2">
    <source>
        <dbReference type="PROSITE-ProRule" id="PRU00703"/>
    </source>
</evidence>
<evidence type="ECO:0000313" key="4">
    <source>
        <dbReference type="EMBL" id="ASY66088.1"/>
    </source>
</evidence>
<dbReference type="Pfam" id="PF00571">
    <property type="entry name" value="CBS"/>
    <property type="match status" value="2"/>
</dbReference>
<dbReference type="SUPFAM" id="SSF54631">
    <property type="entry name" value="CBS-domain pair"/>
    <property type="match status" value="1"/>
</dbReference>
<dbReference type="RefSeq" id="WP_034857731.1">
    <property type="nucleotide sequence ID" value="NZ_AJQT01000095.1"/>
</dbReference>
<dbReference type="SMART" id="SM00116">
    <property type="entry name" value="CBS"/>
    <property type="match status" value="2"/>
</dbReference>
<gene>
    <name evidence="4" type="ORF">SJ05684_b51060</name>
</gene>
<dbReference type="OrthoDB" id="9802114at2"/>
<dbReference type="Proteomes" id="UP000217211">
    <property type="component" value="Plasmid pSJ05684b"/>
</dbReference>
<dbReference type="InterPro" id="IPR051257">
    <property type="entry name" value="Diverse_CBS-Domain"/>
</dbReference>
<dbReference type="PANTHER" id="PTHR43080:SF2">
    <property type="entry name" value="CBS DOMAIN-CONTAINING PROTEIN"/>
    <property type="match status" value="1"/>
</dbReference>
<feature type="domain" description="CBS" evidence="3">
    <location>
        <begin position="71"/>
        <end position="129"/>
    </location>
</feature>
<dbReference type="PANTHER" id="PTHR43080">
    <property type="entry name" value="CBS DOMAIN-CONTAINING PROTEIN CBSX3, MITOCHONDRIAL"/>
    <property type="match status" value="1"/>
</dbReference>
<dbReference type="KEGG" id="esj:SJ05684_b51060"/>
<keyword evidence="4" id="KW-0614">Plasmid</keyword>
<proteinExistence type="predicted"/>
<geneLocation type="plasmid" evidence="5">
    <name>psj05684b</name>
</geneLocation>
<dbReference type="Gene3D" id="3.10.580.10">
    <property type="entry name" value="CBS-domain"/>
    <property type="match status" value="1"/>
</dbReference>
<evidence type="ECO:0000256" key="1">
    <source>
        <dbReference type="ARBA" id="ARBA00023122"/>
    </source>
</evidence>
<dbReference type="InterPro" id="IPR000644">
    <property type="entry name" value="CBS_dom"/>
</dbReference>
<name>A0A249PJJ4_9HYPH</name>
<dbReference type="CDD" id="cd04622">
    <property type="entry name" value="CBS_pair_HRP1_like"/>
    <property type="match status" value="1"/>
</dbReference>
<keyword evidence="5" id="KW-1185">Reference proteome</keyword>
<dbReference type="AlphaFoldDB" id="A0A249PJJ4"/>
<accession>A0A249PJJ4</accession>
<protein>
    <submittedName>
        <fullName evidence="4">Small Molecule Metabolism</fullName>
    </submittedName>
</protein>
<evidence type="ECO:0000259" key="3">
    <source>
        <dbReference type="PROSITE" id="PS51371"/>
    </source>
</evidence>
<dbReference type="STRING" id="716928.GCA_000261485_04357"/>